<gene>
    <name evidence="2" type="ORF">B0H16DRAFT_1457134</name>
</gene>
<accession>A0AAD7NFY5</accession>
<dbReference type="AlphaFoldDB" id="A0AAD7NFY5"/>
<dbReference type="Proteomes" id="UP001215598">
    <property type="component" value="Unassembled WGS sequence"/>
</dbReference>
<evidence type="ECO:0000256" key="1">
    <source>
        <dbReference type="SAM" id="MobiDB-lite"/>
    </source>
</evidence>
<reference evidence="2" key="1">
    <citation type="submission" date="2023-03" db="EMBL/GenBank/DDBJ databases">
        <title>Massive genome expansion in bonnet fungi (Mycena s.s.) driven by repeated elements and novel gene families across ecological guilds.</title>
        <authorList>
            <consortium name="Lawrence Berkeley National Laboratory"/>
            <person name="Harder C.B."/>
            <person name="Miyauchi S."/>
            <person name="Viragh M."/>
            <person name="Kuo A."/>
            <person name="Thoen E."/>
            <person name="Andreopoulos B."/>
            <person name="Lu D."/>
            <person name="Skrede I."/>
            <person name="Drula E."/>
            <person name="Henrissat B."/>
            <person name="Morin E."/>
            <person name="Kohler A."/>
            <person name="Barry K."/>
            <person name="LaButti K."/>
            <person name="Morin E."/>
            <person name="Salamov A."/>
            <person name="Lipzen A."/>
            <person name="Mereny Z."/>
            <person name="Hegedus B."/>
            <person name="Baldrian P."/>
            <person name="Stursova M."/>
            <person name="Weitz H."/>
            <person name="Taylor A."/>
            <person name="Grigoriev I.V."/>
            <person name="Nagy L.G."/>
            <person name="Martin F."/>
            <person name="Kauserud H."/>
        </authorList>
    </citation>
    <scope>NUCLEOTIDE SEQUENCE</scope>
    <source>
        <strain evidence="2">CBHHK182m</strain>
    </source>
</reference>
<feature type="region of interest" description="Disordered" evidence="1">
    <location>
        <begin position="250"/>
        <end position="279"/>
    </location>
</feature>
<name>A0AAD7NFY5_9AGAR</name>
<feature type="region of interest" description="Disordered" evidence="1">
    <location>
        <begin position="347"/>
        <end position="502"/>
    </location>
</feature>
<organism evidence="2 3">
    <name type="scientific">Mycena metata</name>
    <dbReference type="NCBI Taxonomy" id="1033252"/>
    <lineage>
        <taxon>Eukaryota</taxon>
        <taxon>Fungi</taxon>
        <taxon>Dikarya</taxon>
        <taxon>Basidiomycota</taxon>
        <taxon>Agaricomycotina</taxon>
        <taxon>Agaricomycetes</taxon>
        <taxon>Agaricomycetidae</taxon>
        <taxon>Agaricales</taxon>
        <taxon>Marasmiineae</taxon>
        <taxon>Mycenaceae</taxon>
        <taxon>Mycena</taxon>
    </lineage>
</organism>
<keyword evidence="3" id="KW-1185">Reference proteome</keyword>
<sequence length="502" mass="55278">MAGHNPKSTLYGCPNHLQAIPSHSECLLGLKRTKHPKRHPPPTLAVETPAGSHARNTASSRFIGILGGLNEEELKKKARDRMSRLRGKALDDPELAKTQAEMKRAHDATYREKHKKRIQFKATLKLFDAQWKKHGGPPPRPPDKPDFTQEFQWFEEDRWRNSMPVHLRAKREGSKCPPTPTITAIRPSISTPVGMKLFRRTCGLSLTPGPGLYTSWHRVQAVTEGRHEPVYFERQEDAYPEWHFHCRRGEHPHPVDPDPSNARPPFNYEQPPSTTPQSAALPSLHFAVQGGELVYNRLEPAMEQYLCLSAAASTTELMATDNPYKAVFFARGAGEAAAELLAAGRSDDNNPFVNSGPAVQCGSLTSPISPPARGTSTPRATTSRDPATPSHTSRCATSRPVFVEHQQGPPIKQEKKHPGVRDENASRTRMTSISAALNEVDREAKERRAKASTARRAAIAGALSSTPKGQRGMESGQGGKGKGKLVQEDDGDETAQQQCTDI</sequence>
<feature type="compositionally biased region" description="Low complexity" evidence="1">
    <location>
        <begin position="451"/>
        <end position="474"/>
    </location>
</feature>
<proteinExistence type="predicted"/>
<evidence type="ECO:0000313" key="3">
    <source>
        <dbReference type="Proteomes" id="UP001215598"/>
    </source>
</evidence>
<comment type="caution">
    <text evidence="2">The sequence shown here is derived from an EMBL/GenBank/DDBJ whole genome shotgun (WGS) entry which is preliminary data.</text>
</comment>
<evidence type="ECO:0000313" key="2">
    <source>
        <dbReference type="EMBL" id="KAJ7758598.1"/>
    </source>
</evidence>
<protein>
    <submittedName>
        <fullName evidence="2">Uncharacterized protein</fullName>
    </submittedName>
</protein>
<feature type="region of interest" description="Disordered" evidence="1">
    <location>
        <begin position="33"/>
        <end position="55"/>
    </location>
</feature>
<feature type="compositionally biased region" description="Polar residues" evidence="1">
    <location>
        <begin position="270"/>
        <end position="279"/>
    </location>
</feature>
<dbReference type="EMBL" id="JARKIB010000041">
    <property type="protein sequence ID" value="KAJ7758598.1"/>
    <property type="molecule type" value="Genomic_DNA"/>
</dbReference>
<feature type="compositionally biased region" description="Polar residues" evidence="1">
    <location>
        <begin position="374"/>
        <end position="396"/>
    </location>
</feature>
<feature type="compositionally biased region" description="Basic and acidic residues" evidence="1">
    <location>
        <begin position="412"/>
        <end position="426"/>
    </location>
</feature>